<evidence type="ECO:0000256" key="2">
    <source>
        <dbReference type="ARBA" id="ARBA00022679"/>
    </source>
</evidence>
<dbReference type="SUPFAM" id="SSF53335">
    <property type="entry name" value="S-adenosyl-L-methionine-dependent methyltransferases"/>
    <property type="match status" value="1"/>
</dbReference>
<dbReference type="GO" id="GO:0032259">
    <property type="term" value="P:methylation"/>
    <property type="evidence" value="ECO:0007669"/>
    <property type="project" value="UniProtKB-KW"/>
</dbReference>
<organism evidence="5 6">
    <name type="scientific">Perkinsus chesapeaki</name>
    <name type="common">Clam parasite</name>
    <name type="synonym">Perkinsus andrewsi</name>
    <dbReference type="NCBI Taxonomy" id="330153"/>
    <lineage>
        <taxon>Eukaryota</taxon>
        <taxon>Sar</taxon>
        <taxon>Alveolata</taxon>
        <taxon>Perkinsozoa</taxon>
        <taxon>Perkinsea</taxon>
        <taxon>Perkinsida</taxon>
        <taxon>Perkinsidae</taxon>
        <taxon>Perkinsus</taxon>
    </lineage>
</organism>
<keyword evidence="1 5" id="KW-0489">Methyltransferase</keyword>
<dbReference type="AlphaFoldDB" id="A0A7J6KYJ5"/>
<accession>A0A7J6KYJ5</accession>
<dbReference type="Pfam" id="PF01596">
    <property type="entry name" value="Methyltransf_3"/>
    <property type="match status" value="1"/>
</dbReference>
<comment type="caution">
    <text evidence="5">The sequence shown here is derived from an EMBL/GenBank/DDBJ whole genome shotgun (WGS) entry which is preliminary data.</text>
</comment>
<dbReference type="PANTHER" id="PTHR10509:SF14">
    <property type="entry name" value="CAFFEOYL-COA O-METHYLTRANSFERASE 3-RELATED"/>
    <property type="match status" value="1"/>
</dbReference>
<reference evidence="5 6" key="1">
    <citation type="submission" date="2020-04" db="EMBL/GenBank/DDBJ databases">
        <title>Perkinsus chesapeaki whole genome sequence.</title>
        <authorList>
            <person name="Bogema D.R."/>
        </authorList>
    </citation>
    <scope>NUCLEOTIDE SEQUENCE [LARGE SCALE GENOMIC DNA]</scope>
    <source>
        <strain evidence="5">ATCC PRA-425</strain>
    </source>
</reference>
<dbReference type="InterPro" id="IPR002935">
    <property type="entry name" value="SAM_O-MeTrfase"/>
</dbReference>
<evidence type="ECO:0000313" key="6">
    <source>
        <dbReference type="Proteomes" id="UP000591131"/>
    </source>
</evidence>
<proteinExistence type="inferred from homology"/>
<dbReference type="GO" id="GO:0008171">
    <property type="term" value="F:O-methyltransferase activity"/>
    <property type="evidence" value="ECO:0007669"/>
    <property type="project" value="InterPro"/>
</dbReference>
<evidence type="ECO:0000256" key="1">
    <source>
        <dbReference type="ARBA" id="ARBA00022603"/>
    </source>
</evidence>
<evidence type="ECO:0000256" key="4">
    <source>
        <dbReference type="ARBA" id="ARBA00023453"/>
    </source>
</evidence>
<gene>
    <name evidence="5" type="primary">COMTD1_2</name>
    <name evidence="5" type="ORF">FOL47_011313</name>
</gene>
<dbReference type="InterPro" id="IPR029063">
    <property type="entry name" value="SAM-dependent_MTases_sf"/>
</dbReference>
<keyword evidence="2 5" id="KW-0808">Transferase</keyword>
<keyword evidence="3" id="KW-0949">S-adenosyl-L-methionine</keyword>
<name>A0A7J6KYJ5_PERCH</name>
<dbReference type="Gene3D" id="3.40.50.150">
    <property type="entry name" value="Vaccinia Virus protein VP39"/>
    <property type="match status" value="1"/>
</dbReference>
<dbReference type="OrthoDB" id="10251242at2759"/>
<dbReference type="Proteomes" id="UP000591131">
    <property type="component" value="Unassembled WGS sequence"/>
</dbReference>
<dbReference type="PANTHER" id="PTHR10509">
    <property type="entry name" value="O-METHYLTRANSFERASE-RELATED"/>
    <property type="match status" value="1"/>
</dbReference>
<dbReference type="EMBL" id="JAAPAO010000978">
    <property type="protein sequence ID" value="KAF4651977.1"/>
    <property type="molecule type" value="Genomic_DNA"/>
</dbReference>
<dbReference type="GO" id="GO:0008757">
    <property type="term" value="F:S-adenosylmethionine-dependent methyltransferase activity"/>
    <property type="evidence" value="ECO:0007669"/>
    <property type="project" value="TreeGrafter"/>
</dbReference>
<keyword evidence="6" id="KW-1185">Reference proteome</keyword>
<comment type="similarity">
    <text evidence="4">Belongs to the class I-like SAM-binding methyltransferase superfamily. Cation-dependent O-methyltransferase family.</text>
</comment>
<evidence type="ECO:0000256" key="3">
    <source>
        <dbReference type="ARBA" id="ARBA00022691"/>
    </source>
</evidence>
<sequence>MPSPNYFKPSHPPTIANVPELTPYYYDNSIRMSPMERAFFTKIAKKDKSGMVGGSDEAQFFRLLMHATGAKKALEVGVFRGSTTAYLAQGVGDGGKVIGLDITKDYLDEVDAEEFWAEMGVADRIEIRVGNAVDGMRKIYEDENGSGTFDFIFIDANKDDYDAYYEWALKLVKPGTGLIAVDNTLFHGAVLDKNHEEGRAIDTLNKKIHADERVESSMLCISDGVSILRKK</sequence>
<evidence type="ECO:0000313" key="5">
    <source>
        <dbReference type="EMBL" id="KAF4651977.1"/>
    </source>
</evidence>
<dbReference type="InterPro" id="IPR050362">
    <property type="entry name" value="Cation-dep_OMT"/>
</dbReference>
<protein>
    <submittedName>
        <fullName evidence="5">O-methyltransferase</fullName>
    </submittedName>
</protein>
<dbReference type="PROSITE" id="PS51682">
    <property type="entry name" value="SAM_OMT_I"/>
    <property type="match status" value="1"/>
</dbReference>